<feature type="compositionally biased region" description="Basic and acidic residues" evidence="11">
    <location>
        <begin position="392"/>
        <end position="412"/>
    </location>
</feature>
<evidence type="ECO:0000256" key="9">
    <source>
        <dbReference type="ARBA" id="ARBA00023163"/>
    </source>
</evidence>
<dbReference type="Proteomes" id="UP000836841">
    <property type="component" value="Chromosome 5"/>
</dbReference>
<dbReference type="Pfam" id="PF00439">
    <property type="entry name" value="Bromodomain"/>
    <property type="match status" value="1"/>
</dbReference>
<feature type="region of interest" description="Disordered" evidence="11">
    <location>
        <begin position="1"/>
        <end position="40"/>
    </location>
</feature>
<accession>A0AAU9SL30</accession>
<comment type="subcellular location">
    <subcellularLocation>
        <location evidence="1">Membrane</location>
        <topology evidence="1">Single-pass membrane protein</topology>
    </subcellularLocation>
</comment>
<feature type="region of interest" description="Disordered" evidence="11">
    <location>
        <begin position="392"/>
        <end position="431"/>
    </location>
</feature>
<dbReference type="GO" id="GO:0016020">
    <property type="term" value="C:membrane"/>
    <property type="evidence" value="ECO:0007669"/>
    <property type="project" value="UniProtKB-SubCell"/>
</dbReference>
<evidence type="ECO:0000256" key="10">
    <source>
        <dbReference type="PROSITE-ProRule" id="PRU00035"/>
    </source>
</evidence>
<evidence type="ECO:0000313" key="15">
    <source>
        <dbReference type="Proteomes" id="UP000836841"/>
    </source>
</evidence>
<dbReference type="SMART" id="SM00297">
    <property type="entry name" value="BROMO"/>
    <property type="match status" value="1"/>
</dbReference>
<dbReference type="Gene3D" id="1.20.920.10">
    <property type="entry name" value="Bromodomain-like"/>
    <property type="match status" value="1"/>
</dbReference>
<evidence type="ECO:0000256" key="5">
    <source>
        <dbReference type="ARBA" id="ARBA00022989"/>
    </source>
</evidence>
<dbReference type="InterPro" id="IPR037377">
    <property type="entry name" value="GTE_bromo"/>
</dbReference>
<keyword evidence="9" id="KW-0804">Transcription</keyword>
<dbReference type="Pfam" id="PF13839">
    <property type="entry name" value="PC-Esterase"/>
    <property type="match status" value="1"/>
</dbReference>
<dbReference type="PRINTS" id="PR00503">
    <property type="entry name" value="BROMODOMAIN"/>
</dbReference>
<proteinExistence type="inferred from homology"/>
<dbReference type="SUPFAM" id="SSF47370">
    <property type="entry name" value="Bromodomain"/>
    <property type="match status" value="1"/>
</dbReference>
<gene>
    <name evidence="14" type="ORF">TAV2_LOCUS17710</name>
</gene>
<dbReference type="PROSITE" id="PS50014">
    <property type="entry name" value="BROMODOMAIN_2"/>
    <property type="match status" value="1"/>
</dbReference>
<dbReference type="AlphaFoldDB" id="A0AAU9SL30"/>
<keyword evidence="7 10" id="KW-0103">Bromodomain</keyword>
<feature type="compositionally biased region" description="Pro residues" evidence="11">
    <location>
        <begin position="277"/>
        <end position="288"/>
    </location>
</feature>
<comment type="similarity">
    <text evidence="2">Belongs to the PC-esterase family. TBL subfamily.</text>
</comment>
<evidence type="ECO:0000259" key="13">
    <source>
        <dbReference type="PROSITE" id="PS51525"/>
    </source>
</evidence>
<dbReference type="InterPro" id="IPR025846">
    <property type="entry name" value="TBL_N"/>
</dbReference>
<dbReference type="InterPro" id="IPR001487">
    <property type="entry name" value="Bromodomain"/>
</dbReference>
<evidence type="ECO:0000256" key="2">
    <source>
        <dbReference type="ARBA" id="ARBA00007727"/>
    </source>
</evidence>
<feature type="compositionally biased region" description="Low complexity" evidence="11">
    <location>
        <begin position="449"/>
        <end position="479"/>
    </location>
</feature>
<feature type="compositionally biased region" description="Gly residues" evidence="11">
    <location>
        <begin position="1"/>
        <end position="11"/>
    </location>
</feature>
<evidence type="ECO:0000256" key="4">
    <source>
        <dbReference type="ARBA" id="ARBA00022968"/>
    </source>
</evidence>
<sequence length="866" mass="98367">MASGAIAGGGVSKAKHKWSDSGSKSQKRSTPTMAARQERPIPLVAHSNSIGSEENQQTMKISLSSISKLEVRNLKRKLMAELDEVRSLISRLEPRGHNVAGGLAETPAANKKLKTANGGRNGGHGAADKGTLQILKSCNNLLTKLMKHKFAWVFNTPVDATSLGLHDYHTIVKKPMDLGTVKTKLSKSLYKSPLDFAEDVRLTFNNAMLYNPIGHDVHRMAEFLLKMFEEKWAPLETQYESLSRRQQEPARDIDFHRPVSTNTHYVEPLPLRAHTPSPSPPPPPPPPTVVENRTLERAESMTNPVKTAVVAASPEKPEEEEGSGNRELTFDEKRRLSEDLQDLPFDKLEAVVQIIKKRNPELAQQDDEIELDIDSLDLETLWELHRFVTEYKDSSSKKKEEQRLGSERDAESAHTIVQEPNTLVTGPESPKVKELGHVASPVRQEVNAGGSSSSNSSSSGSGSCSSDSDSDSSGHGSDTGSARWILDELKSNESRIFQLYGFRQKEAVFVTKEDQLDESCNVFEGQWVWDNVSYPLYTEKSCPYLVKQTTCQRNGRPDSYYQNWRWKPNSCELPRFDALKLLDVLRDKRVMFIGDSVQRSTFESMICMVQSVIPDNKKSFHRIPPMKIFKAEEYNVSIEYYWAPFIVESISDHATNHTVHKRLVNLDAIEKHSKSWEGVDVLVFESYVWWMHQPKINATYGDTREVHEYNVTTAYRMALETWVKWLVTKINPVKQRVFFTSMSPTHLWSWEWNPGSDGTCYDELNPIDKQSYWGTGSNQEIMKIVGEILNRVGENVTFLNITQLSEYRKDAHTTVYGERRGKLLTKEQRADPKNYGDCIHWCLPGVPDTWNEILYAYLLRSHRNSF</sequence>
<evidence type="ECO:0000256" key="6">
    <source>
        <dbReference type="ARBA" id="ARBA00023015"/>
    </source>
</evidence>
<dbReference type="Pfam" id="PF17035">
    <property type="entry name" value="BET"/>
    <property type="match status" value="1"/>
</dbReference>
<dbReference type="PANTHER" id="PTHR45926">
    <property type="entry name" value="OSJNBA0053K19.4 PROTEIN"/>
    <property type="match status" value="1"/>
</dbReference>
<keyword evidence="5" id="KW-1133">Transmembrane helix</keyword>
<keyword evidence="8" id="KW-0472">Membrane</keyword>
<dbReference type="InterPro" id="IPR027353">
    <property type="entry name" value="NET_dom"/>
</dbReference>
<evidence type="ECO:0000256" key="3">
    <source>
        <dbReference type="ARBA" id="ARBA00022692"/>
    </source>
</evidence>
<dbReference type="CDD" id="cd05506">
    <property type="entry name" value="Bromo_plant1"/>
    <property type="match status" value="1"/>
</dbReference>
<dbReference type="Gene3D" id="1.20.1270.220">
    <property type="match status" value="1"/>
</dbReference>
<reference evidence="14 15" key="1">
    <citation type="submission" date="2022-03" db="EMBL/GenBank/DDBJ databases">
        <authorList>
            <person name="Nunn A."/>
            <person name="Chopra R."/>
            <person name="Nunn A."/>
            <person name="Contreras Garrido A."/>
        </authorList>
    </citation>
    <scope>NUCLEOTIDE SEQUENCE [LARGE SCALE GENOMIC DNA]</scope>
</reference>
<keyword evidence="6" id="KW-0805">Transcription regulation</keyword>
<feature type="domain" description="Bromo" evidence="12">
    <location>
        <begin position="146"/>
        <end position="218"/>
    </location>
</feature>
<dbReference type="InterPro" id="IPR038336">
    <property type="entry name" value="NET_sf"/>
</dbReference>
<feature type="region of interest" description="Disordered" evidence="11">
    <location>
        <begin position="445"/>
        <end position="479"/>
    </location>
</feature>
<feature type="region of interest" description="Disordered" evidence="11">
    <location>
        <begin position="269"/>
        <end position="331"/>
    </location>
</feature>
<name>A0AAU9SL30_THLAR</name>
<keyword evidence="3" id="KW-0812">Transmembrane</keyword>
<organism evidence="14 15">
    <name type="scientific">Thlaspi arvense</name>
    <name type="common">Field penny-cress</name>
    <dbReference type="NCBI Taxonomy" id="13288"/>
    <lineage>
        <taxon>Eukaryota</taxon>
        <taxon>Viridiplantae</taxon>
        <taxon>Streptophyta</taxon>
        <taxon>Embryophyta</taxon>
        <taxon>Tracheophyta</taxon>
        <taxon>Spermatophyta</taxon>
        <taxon>Magnoliopsida</taxon>
        <taxon>eudicotyledons</taxon>
        <taxon>Gunneridae</taxon>
        <taxon>Pentapetalae</taxon>
        <taxon>rosids</taxon>
        <taxon>malvids</taxon>
        <taxon>Brassicales</taxon>
        <taxon>Brassicaceae</taxon>
        <taxon>Thlaspideae</taxon>
        <taxon>Thlaspi</taxon>
    </lineage>
</organism>
<evidence type="ECO:0000313" key="14">
    <source>
        <dbReference type="EMBL" id="CAH2067014.1"/>
    </source>
</evidence>
<feature type="domain" description="NET" evidence="13">
    <location>
        <begin position="318"/>
        <end position="399"/>
    </location>
</feature>
<evidence type="ECO:0000256" key="11">
    <source>
        <dbReference type="SAM" id="MobiDB-lite"/>
    </source>
</evidence>
<protein>
    <submittedName>
        <fullName evidence="14">Uncharacterized protein</fullName>
    </submittedName>
</protein>
<keyword evidence="4" id="KW-0735">Signal-anchor</keyword>
<dbReference type="Pfam" id="PF14416">
    <property type="entry name" value="PMR5N"/>
    <property type="match status" value="1"/>
</dbReference>
<keyword evidence="15" id="KW-1185">Reference proteome</keyword>
<evidence type="ECO:0000256" key="8">
    <source>
        <dbReference type="ARBA" id="ARBA00023136"/>
    </source>
</evidence>
<evidence type="ECO:0000259" key="12">
    <source>
        <dbReference type="PROSITE" id="PS50014"/>
    </source>
</evidence>
<dbReference type="PROSITE" id="PS51525">
    <property type="entry name" value="NET"/>
    <property type="match status" value="1"/>
</dbReference>
<dbReference type="EMBL" id="OU466861">
    <property type="protein sequence ID" value="CAH2067014.1"/>
    <property type="molecule type" value="Genomic_DNA"/>
</dbReference>
<evidence type="ECO:0000256" key="1">
    <source>
        <dbReference type="ARBA" id="ARBA00004167"/>
    </source>
</evidence>
<dbReference type="GO" id="GO:0016740">
    <property type="term" value="F:transferase activity"/>
    <property type="evidence" value="ECO:0007669"/>
    <property type="project" value="InterPro"/>
</dbReference>
<dbReference type="InterPro" id="IPR036427">
    <property type="entry name" value="Bromodomain-like_sf"/>
</dbReference>
<evidence type="ECO:0000256" key="7">
    <source>
        <dbReference type="ARBA" id="ARBA00023117"/>
    </source>
</evidence>
<dbReference type="InterPro" id="IPR026057">
    <property type="entry name" value="TBL_C"/>
</dbReference>
<feature type="compositionally biased region" description="Polar residues" evidence="11">
    <location>
        <begin position="20"/>
        <end position="32"/>
    </location>
</feature>